<feature type="transmembrane region" description="Helical" evidence="10">
    <location>
        <begin position="30"/>
        <end position="46"/>
    </location>
</feature>
<gene>
    <name evidence="12" type="ORF">WI372_01015</name>
</gene>
<dbReference type="Proteomes" id="UP001484239">
    <property type="component" value="Unassembled WGS sequence"/>
</dbReference>
<feature type="transmembrane region" description="Helical" evidence="10">
    <location>
        <begin position="188"/>
        <end position="209"/>
    </location>
</feature>
<dbReference type="EMBL" id="JBBHLI010000001">
    <property type="protein sequence ID" value="MEK9499559.1"/>
    <property type="molecule type" value="Genomic_DNA"/>
</dbReference>
<dbReference type="InterPro" id="IPR036721">
    <property type="entry name" value="RCK_C_sf"/>
</dbReference>
<keyword evidence="9 10" id="KW-0472">Membrane</keyword>
<feature type="transmembrane region" description="Helical" evidence="10">
    <location>
        <begin position="368"/>
        <end position="388"/>
    </location>
</feature>
<keyword evidence="5" id="KW-0633">Potassium transport</keyword>
<dbReference type="SUPFAM" id="SSF116726">
    <property type="entry name" value="TrkA C-terminal domain-like"/>
    <property type="match status" value="1"/>
</dbReference>
<feature type="domain" description="RCK C-terminal" evidence="11">
    <location>
        <begin position="405"/>
        <end position="486"/>
    </location>
</feature>
<dbReference type="PANTHER" id="PTHR32507:SF7">
    <property type="entry name" value="K(+)_H(+) ANTIPORTER NHAP2"/>
    <property type="match status" value="1"/>
</dbReference>
<keyword evidence="7 10" id="KW-1133">Transmembrane helix</keyword>
<protein>
    <submittedName>
        <fullName evidence="12">Potassium/proton antiporter</fullName>
    </submittedName>
</protein>
<dbReference type="Pfam" id="PF02080">
    <property type="entry name" value="TrkA_C"/>
    <property type="match status" value="1"/>
</dbReference>
<keyword evidence="6 10" id="KW-0812">Transmembrane</keyword>
<dbReference type="Gene3D" id="3.30.70.1450">
    <property type="entry name" value="Regulator of K+ conductance, C-terminal domain"/>
    <property type="match status" value="1"/>
</dbReference>
<feature type="transmembrane region" description="Helical" evidence="10">
    <location>
        <begin position="90"/>
        <end position="114"/>
    </location>
</feature>
<dbReference type="InterPro" id="IPR038770">
    <property type="entry name" value="Na+/solute_symporter_sf"/>
</dbReference>
<feature type="transmembrane region" description="Helical" evidence="10">
    <location>
        <begin position="277"/>
        <end position="298"/>
    </location>
</feature>
<dbReference type="PANTHER" id="PTHR32507">
    <property type="entry name" value="NA(+)/H(+) ANTIPORTER 1"/>
    <property type="match status" value="1"/>
</dbReference>
<dbReference type="RefSeq" id="WP_405276365.1">
    <property type="nucleotide sequence ID" value="NZ_JBBHLI010000001.1"/>
</dbReference>
<evidence type="ECO:0000256" key="2">
    <source>
        <dbReference type="ARBA" id="ARBA00022448"/>
    </source>
</evidence>
<evidence type="ECO:0000256" key="4">
    <source>
        <dbReference type="ARBA" id="ARBA00022475"/>
    </source>
</evidence>
<feature type="transmembrane region" description="Helical" evidence="10">
    <location>
        <begin position="162"/>
        <end position="182"/>
    </location>
</feature>
<dbReference type="NCBIfam" id="NF003716">
    <property type="entry name" value="PRK05326.1-3"/>
    <property type="match status" value="1"/>
</dbReference>
<evidence type="ECO:0000256" key="9">
    <source>
        <dbReference type="ARBA" id="ARBA00023136"/>
    </source>
</evidence>
<feature type="transmembrane region" description="Helical" evidence="10">
    <location>
        <begin position="221"/>
        <end position="239"/>
    </location>
</feature>
<dbReference type="NCBIfam" id="NF003715">
    <property type="entry name" value="PRK05326.1-2"/>
    <property type="match status" value="1"/>
</dbReference>
<comment type="subcellular location">
    <subcellularLocation>
        <location evidence="1">Cell membrane</location>
        <topology evidence="1">Multi-pass membrane protein</topology>
    </subcellularLocation>
</comment>
<comment type="caution">
    <text evidence="12">The sequence shown here is derived from an EMBL/GenBank/DDBJ whole genome shotgun (WGS) entry which is preliminary data.</text>
</comment>
<evidence type="ECO:0000256" key="10">
    <source>
        <dbReference type="SAM" id="Phobius"/>
    </source>
</evidence>
<feature type="transmembrane region" description="Helical" evidence="10">
    <location>
        <begin position="334"/>
        <end position="356"/>
    </location>
</feature>
<dbReference type="InterPro" id="IPR006153">
    <property type="entry name" value="Cation/H_exchanger_TM"/>
</dbReference>
<feature type="transmembrane region" description="Helical" evidence="10">
    <location>
        <begin position="245"/>
        <end position="265"/>
    </location>
</feature>
<dbReference type="PROSITE" id="PS51202">
    <property type="entry name" value="RCK_C"/>
    <property type="match status" value="1"/>
</dbReference>
<feature type="transmembrane region" description="Helical" evidence="10">
    <location>
        <begin position="304"/>
        <end position="327"/>
    </location>
</feature>
<keyword evidence="2" id="KW-0813">Transport</keyword>
<keyword evidence="8" id="KW-0406">Ion transport</keyword>
<organism evidence="12 13">
    <name type="scientific">Gaopeijia maritima</name>
    <dbReference type="NCBI Taxonomy" id="3119007"/>
    <lineage>
        <taxon>Bacteria</taxon>
        <taxon>Pseudomonadati</taxon>
        <taxon>Gemmatimonadota</taxon>
        <taxon>Longimicrobiia</taxon>
        <taxon>Gaopeijiales</taxon>
        <taxon>Gaopeijiaceae</taxon>
        <taxon>Gaopeijia</taxon>
    </lineage>
</organism>
<evidence type="ECO:0000256" key="1">
    <source>
        <dbReference type="ARBA" id="ARBA00004651"/>
    </source>
</evidence>
<keyword evidence="3" id="KW-0050">Antiport</keyword>
<keyword evidence="13" id="KW-1185">Reference proteome</keyword>
<evidence type="ECO:0000256" key="5">
    <source>
        <dbReference type="ARBA" id="ARBA00022538"/>
    </source>
</evidence>
<name>A0ABU9E4A4_9BACT</name>
<evidence type="ECO:0000256" key="3">
    <source>
        <dbReference type="ARBA" id="ARBA00022449"/>
    </source>
</evidence>
<evidence type="ECO:0000256" key="6">
    <source>
        <dbReference type="ARBA" id="ARBA00022692"/>
    </source>
</evidence>
<proteinExistence type="predicted"/>
<feature type="transmembrane region" description="Helical" evidence="10">
    <location>
        <begin position="6"/>
        <end position="23"/>
    </location>
</feature>
<reference evidence="12 13" key="1">
    <citation type="submission" date="2024-02" db="EMBL/GenBank/DDBJ databases">
        <title>A novel Gemmatimonadota bacterium.</title>
        <authorList>
            <person name="Du Z.-J."/>
            <person name="Ye Y.-Q."/>
        </authorList>
    </citation>
    <scope>NUCLEOTIDE SEQUENCE [LARGE SCALE GENOMIC DNA]</scope>
    <source>
        <strain evidence="12 13">DH-20</strain>
    </source>
</reference>
<accession>A0ABU9E4A4</accession>
<dbReference type="InterPro" id="IPR006037">
    <property type="entry name" value="RCK_C"/>
</dbReference>
<evidence type="ECO:0000313" key="12">
    <source>
        <dbReference type="EMBL" id="MEK9499559.1"/>
    </source>
</evidence>
<evidence type="ECO:0000256" key="7">
    <source>
        <dbReference type="ARBA" id="ARBA00022989"/>
    </source>
</evidence>
<feature type="transmembrane region" description="Helical" evidence="10">
    <location>
        <begin position="120"/>
        <end position="141"/>
    </location>
</feature>
<evidence type="ECO:0000259" key="11">
    <source>
        <dbReference type="PROSITE" id="PS51202"/>
    </source>
</evidence>
<feature type="transmembrane region" description="Helical" evidence="10">
    <location>
        <begin position="58"/>
        <end position="78"/>
    </location>
</feature>
<keyword evidence="5" id="KW-0630">Potassium</keyword>
<evidence type="ECO:0000313" key="13">
    <source>
        <dbReference type="Proteomes" id="UP001484239"/>
    </source>
</evidence>
<keyword evidence="4" id="KW-1003">Cell membrane</keyword>
<dbReference type="Gene3D" id="1.20.1530.20">
    <property type="match status" value="1"/>
</dbReference>
<sequence>MIPSGPDHLILLAAALLVAAIVSSKLSTRFGVPTLVLFLAVGMLAGEDGPGRVAFDDFGLAHAAGTVALILILFDGGLRTPLASLRLAWGPALALATGGVALTAGVTGAVATWVLGLPPLYGFLLGSIVGSTDAAAVFAVLRGQNLALRPRISATLEVESGSNDPMAVLMTLGALGLLTGAMTPGLDLVAFFGRQVVLGVLAGLGIGWVGRRLVNGVELRAAGLYPALTIGVALAAYALPATLGGSGFLAVYLAGVVMGSGPLVFKRGIWMAHDGGAWLAQIVMFVTLGLLATPSRIATVAPEGALIGAVLIFAARPLAVFAMLLPFGFRGRELVFLSWAGLKGAIPIILAVYPLLAGLEHGQLIFDVVFFVVLLSALLQGWSLPFVADRLGVRAEAAPAPPVSLEITSLRHVDGDIVDYLVGRDCFVNGKRIRDLALPESAVVAMVVRGGEVIPPRGSTEIREGDHVFVVLKAQVRALVDHFFAARREGPDRAAPVATFPLALDVTTGALEEFYGIHLDPSPGRALVDLLSERLEAPAVGSTLDAGDYRIAVTAVDEGRISALELRVLALD</sequence>
<evidence type="ECO:0000256" key="8">
    <source>
        <dbReference type="ARBA" id="ARBA00023065"/>
    </source>
</evidence>
<dbReference type="Pfam" id="PF00999">
    <property type="entry name" value="Na_H_Exchanger"/>
    <property type="match status" value="1"/>
</dbReference>